<accession>A0A921F2Q0</accession>
<organism evidence="3 4">
    <name type="scientific">Dietzia timorensis</name>
    <dbReference type="NCBI Taxonomy" id="499555"/>
    <lineage>
        <taxon>Bacteria</taxon>
        <taxon>Bacillati</taxon>
        <taxon>Actinomycetota</taxon>
        <taxon>Actinomycetes</taxon>
        <taxon>Mycobacteriales</taxon>
        <taxon>Dietziaceae</taxon>
        <taxon>Dietzia</taxon>
    </lineage>
</organism>
<dbReference type="RefSeq" id="WP_303911715.1">
    <property type="nucleotide sequence ID" value="NZ_DYXM01000112.1"/>
</dbReference>
<comment type="caution">
    <text evidence="3">The sequence shown here is derived from an EMBL/GenBank/DDBJ whole genome shotgun (WGS) entry which is preliminary data.</text>
</comment>
<evidence type="ECO:0000256" key="1">
    <source>
        <dbReference type="SAM" id="MobiDB-lite"/>
    </source>
</evidence>
<proteinExistence type="predicted"/>
<reference evidence="3" key="1">
    <citation type="journal article" date="2021" name="PeerJ">
        <title>Extensive microbial diversity within the chicken gut microbiome revealed by metagenomics and culture.</title>
        <authorList>
            <person name="Gilroy R."/>
            <person name="Ravi A."/>
            <person name="Getino M."/>
            <person name="Pursley I."/>
            <person name="Horton D.L."/>
            <person name="Alikhan N.F."/>
            <person name="Baker D."/>
            <person name="Gharbi K."/>
            <person name="Hall N."/>
            <person name="Watson M."/>
            <person name="Adriaenssens E.M."/>
            <person name="Foster-Nyarko E."/>
            <person name="Jarju S."/>
            <person name="Secka A."/>
            <person name="Antonio M."/>
            <person name="Oren A."/>
            <person name="Chaudhuri R.R."/>
            <person name="La Ragione R."/>
            <person name="Hildebrand F."/>
            <person name="Pallen M.J."/>
        </authorList>
    </citation>
    <scope>NUCLEOTIDE SEQUENCE</scope>
    <source>
        <strain evidence="3">ChiGjej1B1-18357</strain>
    </source>
</reference>
<feature type="transmembrane region" description="Helical" evidence="2">
    <location>
        <begin position="72"/>
        <end position="91"/>
    </location>
</feature>
<dbReference type="Proteomes" id="UP000776650">
    <property type="component" value="Unassembled WGS sequence"/>
</dbReference>
<evidence type="ECO:0000313" key="3">
    <source>
        <dbReference type="EMBL" id="HJE90571.1"/>
    </source>
</evidence>
<reference evidence="3" key="2">
    <citation type="submission" date="2021-09" db="EMBL/GenBank/DDBJ databases">
        <authorList>
            <person name="Gilroy R."/>
        </authorList>
    </citation>
    <scope>NUCLEOTIDE SEQUENCE</scope>
    <source>
        <strain evidence="3">ChiGjej1B1-18357</strain>
    </source>
</reference>
<evidence type="ECO:0000313" key="4">
    <source>
        <dbReference type="Proteomes" id="UP000776650"/>
    </source>
</evidence>
<sequence>MSESTAAGKNPGDKNAGKGATGAGSAAGDGSPKKRLAGNLLLFTLARIAIVLVLVAIMEGIGYLVLGQPVPLLVAGLIAIILALPISTYLLRGWSRRINEDIAAVDSGRRTKKEDLRRRMSE</sequence>
<dbReference type="EMBL" id="DYXM01000112">
    <property type="protein sequence ID" value="HJE90571.1"/>
    <property type="molecule type" value="Genomic_DNA"/>
</dbReference>
<feature type="transmembrane region" description="Helical" evidence="2">
    <location>
        <begin position="40"/>
        <end position="66"/>
    </location>
</feature>
<gene>
    <name evidence="3" type="ORF">K8V11_06145</name>
</gene>
<dbReference type="Pfam" id="PF14012">
    <property type="entry name" value="DUF4229"/>
    <property type="match status" value="1"/>
</dbReference>
<dbReference type="AlphaFoldDB" id="A0A921F2Q0"/>
<name>A0A921F2Q0_9ACTN</name>
<keyword evidence="2" id="KW-0812">Transmembrane</keyword>
<evidence type="ECO:0000256" key="2">
    <source>
        <dbReference type="SAM" id="Phobius"/>
    </source>
</evidence>
<dbReference type="InterPro" id="IPR025323">
    <property type="entry name" value="DUF4229"/>
</dbReference>
<keyword evidence="2" id="KW-1133">Transmembrane helix</keyword>
<protein>
    <submittedName>
        <fullName evidence="3">DUF4229 domain-containing protein</fullName>
    </submittedName>
</protein>
<keyword evidence="2" id="KW-0472">Membrane</keyword>
<feature type="region of interest" description="Disordered" evidence="1">
    <location>
        <begin position="1"/>
        <end position="32"/>
    </location>
</feature>